<dbReference type="Pfam" id="PF01121">
    <property type="entry name" value="CoaE"/>
    <property type="match status" value="1"/>
</dbReference>
<dbReference type="SUPFAM" id="SSF52540">
    <property type="entry name" value="P-loop containing nucleoside triphosphate hydrolases"/>
    <property type="match status" value="1"/>
</dbReference>
<accession>A0A9W8LKJ3</accession>
<evidence type="ECO:0000313" key="4">
    <source>
        <dbReference type="Proteomes" id="UP001140217"/>
    </source>
</evidence>
<dbReference type="PANTHER" id="PTHR10695">
    <property type="entry name" value="DEPHOSPHO-COA KINASE-RELATED"/>
    <property type="match status" value="1"/>
</dbReference>
<dbReference type="GO" id="GO:0004140">
    <property type="term" value="F:dephospho-CoA kinase activity"/>
    <property type="evidence" value="ECO:0007669"/>
    <property type="project" value="UniProtKB-EC"/>
</dbReference>
<dbReference type="Proteomes" id="UP001140217">
    <property type="component" value="Unassembled WGS sequence"/>
</dbReference>
<keyword evidence="3" id="KW-0418">Kinase</keyword>
<dbReference type="GO" id="GO:0005524">
    <property type="term" value="F:ATP binding"/>
    <property type="evidence" value="ECO:0007669"/>
    <property type="project" value="UniProtKB-KW"/>
</dbReference>
<dbReference type="InterPro" id="IPR027417">
    <property type="entry name" value="P-loop_NTPase"/>
</dbReference>
<dbReference type="PROSITE" id="PS51219">
    <property type="entry name" value="DPCK"/>
    <property type="match status" value="1"/>
</dbReference>
<comment type="caution">
    <text evidence="3">The sequence shown here is derived from an EMBL/GenBank/DDBJ whole genome shotgun (WGS) entry which is preliminary data.</text>
</comment>
<keyword evidence="4" id="KW-1185">Reference proteome</keyword>
<gene>
    <name evidence="3" type="primary">CAB5</name>
    <name evidence="3" type="ORF">H4R18_001274</name>
</gene>
<dbReference type="CDD" id="cd02022">
    <property type="entry name" value="DPCK"/>
    <property type="match status" value="1"/>
</dbReference>
<evidence type="ECO:0000256" key="1">
    <source>
        <dbReference type="ARBA" id="ARBA00022741"/>
    </source>
</evidence>
<name>A0A9W8LKJ3_9FUNG</name>
<dbReference type="EC" id="2.7.1.24" evidence="3"/>
<dbReference type="EMBL" id="JANBUL010000031">
    <property type="protein sequence ID" value="KAJ2784219.1"/>
    <property type="molecule type" value="Genomic_DNA"/>
</dbReference>
<evidence type="ECO:0000313" key="3">
    <source>
        <dbReference type="EMBL" id="KAJ2784219.1"/>
    </source>
</evidence>
<reference evidence="3" key="1">
    <citation type="submission" date="2022-07" db="EMBL/GenBank/DDBJ databases">
        <title>Phylogenomic reconstructions and comparative analyses of Kickxellomycotina fungi.</title>
        <authorList>
            <person name="Reynolds N.K."/>
            <person name="Stajich J.E."/>
            <person name="Barry K."/>
            <person name="Grigoriev I.V."/>
            <person name="Crous P."/>
            <person name="Smith M.E."/>
        </authorList>
    </citation>
    <scope>NUCLEOTIDE SEQUENCE</scope>
    <source>
        <strain evidence="3">NBRC 105414</strain>
    </source>
</reference>
<dbReference type="AlphaFoldDB" id="A0A9W8LKJ3"/>
<proteinExistence type="inferred from homology"/>
<protein>
    <submittedName>
        <fullName evidence="3">Dephospho-CoA kinase</fullName>
        <ecNumber evidence="3">2.7.1.24</ecNumber>
    </submittedName>
</protein>
<sequence>MLIIGLTGGIATGKSTAGRVFEARGVPVVDADAIAHKVLEPGGVSYRLVVQHFGAAILQAGSLAIDRAKLGGIIFNDSEKRQLLNRCTHPYVRRRILGEVLKCYVRGHAVCVVDVPLLFESGLDAICGKTAVVACSDEQQIARLLARSNGALTRQEAEARIASQMPLKDKMRRASRVLDNSGAVADLERQIHALLDDWTPSLLRTLAALLAPVGIVVSLPFARSSAYGLGALCACTAWALGSLVGV</sequence>
<dbReference type="OrthoDB" id="247245at2759"/>
<keyword evidence="1" id="KW-0547">Nucleotide-binding</keyword>
<dbReference type="Gene3D" id="3.40.50.300">
    <property type="entry name" value="P-loop containing nucleotide triphosphate hydrolases"/>
    <property type="match status" value="1"/>
</dbReference>
<dbReference type="NCBIfam" id="TIGR00152">
    <property type="entry name" value="dephospho-CoA kinase"/>
    <property type="match status" value="1"/>
</dbReference>
<dbReference type="PANTHER" id="PTHR10695:SF46">
    <property type="entry name" value="BIFUNCTIONAL COENZYME A SYNTHASE-RELATED"/>
    <property type="match status" value="1"/>
</dbReference>
<organism evidence="3 4">
    <name type="scientific">Coemansia javaensis</name>
    <dbReference type="NCBI Taxonomy" id="2761396"/>
    <lineage>
        <taxon>Eukaryota</taxon>
        <taxon>Fungi</taxon>
        <taxon>Fungi incertae sedis</taxon>
        <taxon>Zoopagomycota</taxon>
        <taxon>Kickxellomycotina</taxon>
        <taxon>Kickxellomycetes</taxon>
        <taxon>Kickxellales</taxon>
        <taxon>Kickxellaceae</taxon>
        <taxon>Coemansia</taxon>
    </lineage>
</organism>
<keyword evidence="2" id="KW-0067">ATP-binding</keyword>
<evidence type="ECO:0000256" key="2">
    <source>
        <dbReference type="ARBA" id="ARBA00022840"/>
    </source>
</evidence>
<dbReference type="HAMAP" id="MF_00376">
    <property type="entry name" value="Dephospho_CoA_kinase"/>
    <property type="match status" value="1"/>
</dbReference>
<dbReference type="InterPro" id="IPR001977">
    <property type="entry name" value="Depp_CoAkinase"/>
</dbReference>
<keyword evidence="3" id="KW-0808">Transferase</keyword>
<dbReference type="GO" id="GO:0015937">
    <property type="term" value="P:coenzyme A biosynthetic process"/>
    <property type="evidence" value="ECO:0007669"/>
    <property type="project" value="InterPro"/>
</dbReference>